<proteinExistence type="predicted"/>
<feature type="transmembrane region" description="Helical" evidence="1">
    <location>
        <begin position="12"/>
        <end position="33"/>
    </location>
</feature>
<dbReference type="AlphaFoldDB" id="A0A8G1R4D1"/>
<evidence type="ECO:0000256" key="1">
    <source>
        <dbReference type="SAM" id="Phobius"/>
    </source>
</evidence>
<dbReference type="Proteomes" id="UP000249526">
    <property type="component" value="Unassembled WGS sequence"/>
</dbReference>
<dbReference type="EMBL" id="KZ825060">
    <property type="protein sequence ID" value="RAH58272.1"/>
    <property type="molecule type" value="Genomic_DNA"/>
</dbReference>
<evidence type="ECO:0000313" key="2">
    <source>
        <dbReference type="EMBL" id="RAH58272.1"/>
    </source>
</evidence>
<protein>
    <submittedName>
        <fullName evidence="2">Uncharacterized protein</fullName>
    </submittedName>
</protein>
<keyword evidence="3" id="KW-1185">Reference proteome</keyword>
<accession>A0A8G1R4D1</accession>
<organism evidence="2 3">
    <name type="scientific">Aspergillus piperis CBS 112811</name>
    <dbReference type="NCBI Taxonomy" id="1448313"/>
    <lineage>
        <taxon>Eukaryota</taxon>
        <taxon>Fungi</taxon>
        <taxon>Dikarya</taxon>
        <taxon>Ascomycota</taxon>
        <taxon>Pezizomycotina</taxon>
        <taxon>Eurotiomycetes</taxon>
        <taxon>Eurotiomycetidae</taxon>
        <taxon>Eurotiales</taxon>
        <taxon>Aspergillaceae</taxon>
        <taxon>Aspergillus</taxon>
        <taxon>Aspergillus subgen. Circumdati</taxon>
    </lineage>
</organism>
<name>A0A8G1R4D1_9EURO</name>
<keyword evidence="1" id="KW-0472">Membrane</keyword>
<dbReference type="GeneID" id="37158484"/>
<sequence length="87" mass="10212">MLLHPSQPIILAWWHILFFFDFILYFSGFILCIRFPYPSIWLAWTLIHGQKNGQTRPVITRMDREMGGSRSKVRVCINLSSSSSPHF</sequence>
<evidence type="ECO:0000313" key="3">
    <source>
        <dbReference type="Proteomes" id="UP000249526"/>
    </source>
</evidence>
<dbReference type="RefSeq" id="XP_025516194.1">
    <property type="nucleotide sequence ID" value="XM_025655082.1"/>
</dbReference>
<keyword evidence="1" id="KW-1133">Transmembrane helix</keyword>
<gene>
    <name evidence="2" type="ORF">BO85DRAFT_270777</name>
</gene>
<keyword evidence="1" id="KW-0812">Transmembrane</keyword>
<reference evidence="2 3" key="1">
    <citation type="submission" date="2018-02" db="EMBL/GenBank/DDBJ databases">
        <title>The genomes of Aspergillus section Nigri reveals drivers in fungal speciation.</title>
        <authorList>
            <consortium name="DOE Joint Genome Institute"/>
            <person name="Vesth T.C."/>
            <person name="Nybo J."/>
            <person name="Theobald S."/>
            <person name="Brandl J."/>
            <person name="Frisvad J.C."/>
            <person name="Nielsen K.F."/>
            <person name="Lyhne E.K."/>
            <person name="Kogle M.E."/>
            <person name="Kuo A."/>
            <person name="Riley R."/>
            <person name="Clum A."/>
            <person name="Nolan M."/>
            <person name="Lipzen A."/>
            <person name="Salamov A."/>
            <person name="Henrissat B."/>
            <person name="Wiebenga A."/>
            <person name="De vries R.P."/>
            <person name="Grigoriev I.V."/>
            <person name="Mortensen U.H."/>
            <person name="Andersen M.R."/>
            <person name="Baker S.E."/>
        </authorList>
    </citation>
    <scope>NUCLEOTIDE SEQUENCE [LARGE SCALE GENOMIC DNA]</scope>
    <source>
        <strain evidence="2 3">CBS 112811</strain>
    </source>
</reference>